<keyword evidence="3" id="KW-1185">Reference proteome</keyword>
<sequence>MKKLILSSLLAVSAIACAHAQESRDMEIYRVEGLPDWAPFSSVVRAGDMLYVSGHLGRHPGTTEIVEGGAGPETTQTMANIETSLALAGADLSDLVTCTVYLTDMADYPAMNEAYAAALNGHQPARVTAGIQALALGARVEIACVAYAPIEE</sequence>
<accession>A0ABU7LLN3</accession>
<dbReference type="InterPro" id="IPR035959">
    <property type="entry name" value="RutC-like_sf"/>
</dbReference>
<proteinExistence type="predicted"/>
<reference evidence="2 3" key="1">
    <citation type="submission" date="2024-01" db="EMBL/GenBank/DDBJ databases">
        <title>Hyphobacterium bacterium isolated from marine sediment.</title>
        <authorList>
            <person name="Zhao S."/>
        </authorList>
    </citation>
    <scope>NUCLEOTIDE SEQUENCE [LARGE SCALE GENOMIC DNA]</scope>
    <source>
        <strain evidence="3">HN65</strain>
    </source>
</reference>
<dbReference type="GO" id="GO:0016787">
    <property type="term" value="F:hydrolase activity"/>
    <property type="evidence" value="ECO:0007669"/>
    <property type="project" value="UniProtKB-KW"/>
</dbReference>
<evidence type="ECO:0000256" key="1">
    <source>
        <dbReference type="SAM" id="SignalP"/>
    </source>
</evidence>
<dbReference type="PROSITE" id="PS51257">
    <property type="entry name" value="PROKAR_LIPOPROTEIN"/>
    <property type="match status" value="1"/>
</dbReference>
<name>A0ABU7LLN3_9PROT</name>
<keyword evidence="1" id="KW-0732">Signal</keyword>
<gene>
    <name evidence="2" type="ORF">V0U79_00500</name>
</gene>
<dbReference type="SUPFAM" id="SSF55298">
    <property type="entry name" value="YjgF-like"/>
    <property type="match status" value="1"/>
</dbReference>
<dbReference type="EMBL" id="JAZDRP010000001">
    <property type="protein sequence ID" value="MEE2524831.1"/>
    <property type="molecule type" value="Genomic_DNA"/>
</dbReference>
<dbReference type="EC" id="3.5.-.-" evidence="2"/>
<dbReference type="Proteomes" id="UP001354971">
    <property type="component" value="Unassembled WGS sequence"/>
</dbReference>
<dbReference type="PANTHER" id="PTHR11803:SF39">
    <property type="entry name" value="2-IMINOBUTANOATE_2-IMINOPROPANOATE DEAMINASE"/>
    <property type="match status" value="1"/>
</dbReference>
<dbReference type="Gene3D" id="3.30.1330.40">
    <property type="entry name" value="RutC-like"/>
    <property type="match status" value="1"/>
</dbReference>
<keyword evidence="2" id="KW-0378">Hydrolase</keyword>
<evidence type="ECO:0000313" key="3">
    <source>
        <dbReference type="Proteomes" id="UP001354971"/>
    </source>
</evidence>
<evidence type="ECO:0000313" key="2">
    <source>
        <dbReference type="EMBL" id="MEE2524831.1"/>
    </source>
</evidence>
<dbReference type="RefSeq" id="WP_330197499.1">
    <property type="nucleotide sequence ID" value="NZ_JAZDRP010000001.1"/>
</dbReference>
<organism evidence="2 3">
    <name type="scientific">Hyphobacterium lacteum</name>
    <dbReference type="NCBI Taxonomy" id="3116575"/>
    <lineage>
        <taxon>Bacteria</taxon>
        <taxon>Pseudomonadati</taxon>
        <taxon>Pseudomonadota</taxon>
        <taxon>Alphaproteobacteria</taxon>
        <taxon>Maricaulales</taxon>
        <taxon>Maricaulaceae</taxon>
        <taxon>Hyphobacterium</taxon>
    </lineage>
</organism>
<protein>
    <submittedName>
        <fullName evidence="2">RidA family protein</fullName>
        <ecNumber evidence="2">3.5.-.-</ecNumber>
    </submittedName>
</protein>
<dbReference type="PANTHER" id="PTHR11803">
    <property type="entry name" value="2-IMINOBUTANOATE/2-IMINOPROPANOATE DEAMINASE RIDA"/>
    <property type="match status" value="1"/>
</dbReference>
<dbReference type="CDD" id="cd00448">
    <property type="entry name" value="YjgF_YER057c_UK114_family"/>
    <property type="match status" value="1"/>
</dbReference>
<feature type="chain" id="PRO_5045530455" evidence="1">
    <location>
        <begin position="21"/>
        <end position="152"/>
    </location>
</feature>
<comment type="caution">
    <text evidence="2">The sequence shown here is derived from an EMBL/GenBank/DDBJ whole genome shotgun (WGS) entry which is preliminary data.</text>
</comment>
<dbReference type="InterPro" id="IPR006175">
    <property type="entry name" value="YjgF/YER057c/UK114"/>
</dbReference>
<dbReference type="Pfam" id="PF01042">
    <property type="entry name" value="Ribonuc_L-PSP"/>
    <property type="match status" value="1"/>
</dbReference>
<feature type="signal peptide" evidence="1">
    <location>
        <begin position="1"/>
        <end position="20"/>
    </location>
</feature>